<dbReference type="EMBL" id="GEGO01002241">
    <property type="protein sequence ID" value="JAR93163.1"/>
    <property type="molecule type" value="Transcribed_RNA"/>
</dbReference>
<organism evidence="2">
    <name type="scientific">Ixodes ricinus</name>
    <name type="common">Common tick</name>
    <name type="synonym">Acarus ricinus</name>
    <dbReference type="NCBI Taxonomy" id="34613"/>
    <lineage>
        <taxon>Eukaryota</taxon>
        <taxon>Metazoa</taxon>
        <taxon>Ecdysozoa</taxon>
        <taxon>Arthropoda</taxon>
        <taxon>Chelicerata</taxon>
        <taxon>Arachnida</taxon>
        <taxon>Acari</taxon>
        <taxon>Parasitiformes</taxon>
        <taxon>Ixodida</taxon>
        <taxon>Ixodoidea</taxon>
        <taxon>Ixodidae</taxon>
        <taxon>Ixodinae</taxon>
        <taxon>Ixodes</taxon>
    </lineage>
</organism>
<accession>A0A147BQX0</accession>
<feature type="compositionally biased region" description="Basic and acidic residues" evidence="1">
    <location>
        <begin position="43"/>
        <end position="53"/>
    </location>
</feature>
<protein>
    <submittedName>
        <fullName evidence="2">Putative secreted protein</fullName>
    </submittedName>
</protein>
<proteinExistence type="predicted"/>
<name>A0A147BQX0_IXORI</name>
<reference evidence="2" key="1">
    <citation type="journal article" date="2018" name="PLoS Negl. Trop. Dis.">
        <title>Sialome diversity of ticks revealed by RNAseq of single tick salivary glands.</title>
        <authorList>
            <person name="Perner J."/>
            <person name="Kropackova S."/>
            <person name="Kopacek P."/>
            <person name="Ribeiro J.M."/>
        </authorList>
    </citation>
    <scope>NUCLEOTIDE SEQUENCE</scope>
    <source>
        <strain evidence="2">Siblings of single egg batch collected in Ceske Budejovice</strain>
        <tissue evidence="2">Salivary glands</tissue>
    </source>
</reference>
<dbReference type="AlphaFoldDB" id="A0A147BQX0"/>
<feature type="compositionally biased region" description="Basic residues" evidence="1">
    <location>
        <begin position="61"/>
        <end position="75"/>
    </location>
</feature>
<evidence type="ECO:0000256" key="1">
    <source>
        <dbReference type="SAM" id="MobiDB-lite"/>
    </source>
</evidence>
<feature type="compositionally biased region" description="Low complexity" evidence="1">
    <location>
        <begin position="10"/>
        <end position="23"/>
    </location>
</feature>
<feature type="region of interest" description="Disordered" evidence="1">
    <location>
        <begin position="1"/>
        <end position="75"/>
    </location>
</feature>
<sequence>MGVRRRRTAARCTSAASAGASSAADRRASATKSSASSKVPARHHADPVRESRARRSPLLSKIRRPARKHPTSFCK</sequence>
<evidence type="ECO:0000313" key="2">
    <source>
        <dbReference type="EMBL" id="JAR93163.1"/>
    </source>
</evidence>